<sequence length="70" mass="8376">MVELFNEMINLPEFGQVYIACGNTDMRRGIDSLCLIKEDFERDITYGEIFLFCKAKQDRFKEFYWNSQGF</sequence>
<protein>
    <submittedName>
        <fullName evidence="1">Transposase</fullName>
    </submittedName>
</protein>
<accession>A0ABS4MEP1</accession>
<comment type="caution">
    <text evidence="1">The sequence shown here is derived from an EMBL/GenBank/DDBJ whole genome shotgun (WGS) entry which is preliminary data.</text>
</comment>
<dbReference type="PANTHER" id="PTHR36455:SF1">
    <property type="entry name" value="BLR8292 PROTEIN"/>
    <property type="match status" value="1"/>
</dbReference>
<dbReference type="PANTHER" id="PTHR36455">
    <property type="match status" value="1"/>
</dbReference>
<gene>
    <name evidence="1" type="ORF">J2Z60_001270</name>
</gene>
<dbReference type="EMBL" id="JAGGLU010000006">
    <property type="protein sequence ID" value="MBP2058093.1"/>
    <property type="molecule type" value="Genomic_DNA"/>
</dbReference>
<organism evidence="1 2">
    <name type="scientific">Lactobacillus colini</name>
    <dbReference type="NCBI Taxonomy" id="1819254"/>
    <lineage>
        <taxon>Bacteria</taxon>
        <taxon>Bacillati</taxon>
        <taxon>Bacillota</taxon>
        <taxon>Bacilli</taxon>
        <taxon>Lactobacillales</taxon>
        <taxon>Lactobacillaceae</taxon>
        <taxon>Lactobacillus</taxon>
    </lineage>
</organism>
<dbReference type="Pfam" id="PF05717">
    <property type="entry name" value="TnpB_IS66"/>
    <property type="match status" value="1"/>
</dbReference>
<dbReference type="InterPro" id="IPR008878">
    <property type="entry name" value="Transposase_IS66_Orf2"/>
</dbReference>
<proteinExistence type="predicted"/>
<reference evidence="1 2" key="1">
    <citation type="submission" date="2021-03" db="EMBL/GenBank/DDBJ databases">
        <title>Genomic Encyclopedia of Type Strains, Phase IV (KMG-IV): sequencing the most valuable type-strain genomes for metagenomic binning, comparative biology and taxonomic classification.</title>
        <authorList>
            <person name="Goeker M."/>
        </authorList>
    </citation>
    <scope>NUCLEOTIDE SEQUENCE [LARGE SCALE GENOMIC DNA]</scope>
    <source>
        <strain evidence="1 2">DSM 101872</strain>
    </source>
</reference>
<evidence type="ECO:0000313" key="2">
    <source>
        <dbReference type="Proteomes" id="UP001519292"/>
    </source>
</evidence>
<name>A0ABS4MEP1_9LACO</name>
<dbReference type="RefSeq" id="WP_209686840.1">
    <property type="nucleotide sequence ID" value="NZ_JAGGLU010000006.1"/>
</dbReference>
<dbReference type="Proteomes" id="UP001519292">
    <property type="component" value="Unassembled WGS sequence"/>
</dbReference>
<keyword evidence="2" id="KW-1185">Reference proteome</keyword>
<evidence type="ECO:0000313" key="1">
    <source>
        <dbReference type="EMBL" id="MBP2058093.1"/>
    </source>
</evidence>